<comment type="caution">
    <text evidence="1">The sequence shown here is derived from an EMBL/GenBank/DDBJ whole genome shotgun (WGS) entry which is preliminary data.</text>
</comment>
<sequence length="139" mass="15093">MFKAAESSGLIQGVRVARGAPRISHLLFADDTLVFCEATAASFHGIRMILDRYAQASGQIINLEKSSMVLSRNVSHDQRMNLINILGVPEVPTHIKYLGLPAIGGKIKKKCLQTLGIKSGRGFKDGMRKCSPSRKGDSP</sequence>
<evidence type="ECO:0000313" key="1">
    <source>
        <dbReference type="EMBL" id="KAL0400946.1"/>
    </source>
</evidence>
<reference evidence="1" key="2">
    <citation type="journal article" date="2024" name="Plant">
        <title>Genomic evolution and insights into agronomic trait innovations of Sesamum species.</title>
        <authorList>
            <person name="Miao H."/>
            <person name="Wang L."/>
            <person name="Qu L."/>
            <person name="Liu H."/>
            <person name="Sun Y."/>
            <person name="Le M."/>
            <person name="Wang Q."/>
            <person name="Wei S."/>
            <person name="Zheng Y."/>
            <person name="Lin W."/>
            <person name="Duan Y."/>
            <person name="Cao H."/>
            <person name="Xiong S."/>
            <person name="Wang X."/>
            <person name="Wei L."/>
            <person name="Li C."/>
            <person name="Ma Q."/>
            <person name="Ju M."/>
            <person name="Zhao R."/>
            <person name="Li G."/>
            <person name="Mu C."/>
            <person name="Tian Q."/>
            <person name="Mei H."/>
            <person name="Zhang T."/>
            <person name="Gao T."/>
            <person name="Zhang H."/>
        </authorList>
    </citation>
    <scope>NUCLEOTIDE SEQUENCE</scope>
    <source>
        <strain evidence="1">KEN1</strain>
    </source>
</reference>
<reference evidence="1" key="1">
    <citation type="submission" date="2020-06" db="EMBL/GenBank/DDBJ databases">
        <authorList>
            <person name="Li T."/>
            <person name="Hu X."/>
            <person name="Zhang T."/>
            <person name="Song X."/>
            <person name="Zhang H."/>
            <person name="Dai N."/>
            <person name="Sheng W."/>
            <person name="Hou X."/>
            <person name="Wei L."/>
        </authorList>
    </citation>
    <scope>NUCLEOTIDE SEQUENCE</scope>
    <source>
        <strain evidence="1">KEN1</strain>
        <tissue evidence="1">Leaf</tissue>
    </source>
</reference>
<evidence type="ECO:0008006" key="2">
    <source>
        <dbReference type="Google" id="ProtNLM"/>
    </source>
</evidence>
<protein>
    <recommendedName>
        <fullName evidence="2">Reverse transcriptase domain-containing protein</fullName>
    </recommendedName>
</protein>
<proteinExistence type="predicted"/>
<dbReference type="EMBL" id="JACGWN010000015">
    <property type="protein sequence ID" value="KAL0400946.1"/>
    <property type="molecule type" value="Genomic_DNA"/>
</dbReference>
<organism evidence="1">
    <name type="scientific">Sesamum latifolium</name>
    <dbReference type="NCBI Taxonomy" id="2727402"/>
    <lineage>
        <taxon>Eukaryota</taxon>
        <taxon>Viridiplantae</taxon>
        <taxon>Streptophyta</taxon>
        <taxon>Embryophyta</taxon>
        <taxon>Tracheophyta</taxon>
        <taxon>Spermatophyta</taxon>
        <taxon>Magnoliopsida</taxon>
        <taxon>eudicotyledons</taxon>
        <taxon>Gunneridae</taxon>
        <taxon>Pentapetalae</taxon>
        <taxon>asterids</taxon>
        <taxon>lamiids</taxon>
        <taxon>Lamiales</taxon>
        <taxon>Pedaliaceae</taxon>
        <taxon>Sesamum</taxon>
    </lineage>
</organism>
<name>A0AAW2TB98_9LAMI</name>
<dbReference type="AlphaFoldDB" id="A0AAW2TB98"/>
<gene>
    <name evidence="1" type="ORF">Slati_4124500</name>
</gene>
<accession>A0AAW2TB98</accession>